<reference evidence="1" key="1">
    <citation type="submission" date="2022-11" db="EMBL/GenBank/DDBJ databases">
        <title>Chitin-degrading and fungicidal potential of chitinolytic bacterial strains from marine environment of the Pacific Ocean regions.</title>
        <authorList>
            <person name="Pentekhina I."/>
            <person name="Nedashkovskaya O."/>
            <person name="Seitkalieva A."/>
            <person name="Podvolotskaya A."/>
            <person name="Tekutyeva L."/>
            <person name="Balabanova L."/>
        </authorList>
    </citation>
    <scope>NUCLEOTIDE SEQUENCE</scope>
    <source>
        <strain evidence="1">KMM 6838</strain>
    </source>
</reference>
<comment type="caution">
    <text evidence="1">The sequence shown here is derived from an EMBL/GenBank/DDBJ whole genome shotgun (WGS) entry which is preliminary data.</text>
</comment>
<evidence type="ECO:0000313" key="2">
    <source>
        <dbReference type="Proteomes" id="UP001209730"/>
    </source>
</evidence>
<dbReference type="AlphaFoldDB" id="A0AB35I2V7"/>
<gene>
    <name evidence="1" type="ORF">OQJ68_16840</name>
</gene>
<dbReference type="EMBL" id="JAPHQB010000113">
    <property type="protein sequence ID" value="MCX2803437.1"/>
    <property type="molecule type" value="Genomic_DNA"/>
</dbReference>
<organism evidence="1 2">
    <name type="scientific">Microbulbifer thermotolerans</name>
    <dbReference type="NCBI Taxonomy" id="252514"/>
    <lineage>
        <taxon>Bacteria</taxon>
        <taxon>Pseudomonadati</taxon>
        <taxon>Pseudomonadota</taxon>
        <taxon>Gammaproteobacteria</taxon>
        <taxon>Cellvibrionales</taxon>
        <taxon>Microbulbiferaceae</taxon>
        <taxon>Microbulbifer</taxon>
    </lineage>
</organism>
<name>A0AB35I2V7_MICTH</name>
<accession>A0AB35I2V7</accession>
<sequence>HISSTGGRISELKKETRDGRITQLARYQYSEEGDLIQATDAEGHSEHYRYHQHVIQQRTLKSGYSFHFEWDREGPGARCLRQWGDPIDGQPTYSYQFDWDQDGK</sequence>
<proteinExistence type="predicted"/>
<feature type="non-terminal residue" evidence="1">
    <location>
        <position position="104"/>
    </location>
</feature>
<dbReference type="RefSeq" id="WP_266066814.1">
    <property type="nucleotide sequence ID" value="NZ_JAPHQB010000113.1"/>
</dbReference>
<protein>
    <recommendedName>
        <fullName evidence="3">YD repeat-containing protein</fullName>
    </recommendedName>
</protein>
<dbReference type="Proteomes" id="UP001209730">
    <property type="component" value="Unassembled WGS sequence"/>
</dbReference>
<evidence type="ECO:0000313" key="1">
    <source>
        <dbReference type="EMBL" id="MCX2803437.1"/>
    </source>
</evidence>
<evidence type="ECO:0008006" key="3">
    <source>
        <dbReference type="Google" id="ProtNLM"/>
    </source>
</evidence>
<feature type="non-terminal residue" evidence="1">
    <location>
        <position position="1"/>
    </location>
</feature>